<name>D6THM3_KTERA</name>
<proteinExistence type="predicted"/>
<dbReference type="STRING" id="485913.Krac_10551"/>
<accession>D6THM3</accession>
<organism evidence="1 2">
    <name type="scientific">Ktedonobacter racemifer DSM 44963</name>
    <dbReference type="NCBI Taxonomy" id="485913"/>
    <lineage>
        <taxon>Bacteria</taxon>
        <taxon>Bacillati</taxon>
        <taxon>Chloroflexota</taxon>
        <taxon>Ktedonobacteria</taxon>
        <taxon>Ktedonobacterales</taxon>
        <taxon>Ktedonobacteraceae</taxon>
        <taxon>Ktedonobacter</taxon>
    </lineage>
</organism>
<dbReference type="OrthoDB" id="150704at2"/>
<dbReference type="AlphaFoldDB" id="D6THM3"/>
<protein>
    <recommendedName>
        <fullName evidence="3">Transposase DDE domain-containing protein</fullName>
    </recommendedName>
</protein>
<reference evidence="1 2" key="1">
    <citation type="journal article" date="2011" name="Stand. Genomic Sci.">
        <title>Non-contiguous finished genome sequence and contextual data of the filamentous soil bacterium Ktedonobacter racemifer type strain (SOSP1-21).</title>
        <authorList>
            <person name="Chang Y.J."/>
            <person name="Land M."/>
            <person name="Hauser L."/>
            <person name="Chertkov O."/>
            <person name="Del Rio T.G."/>
            <person name="Nolan M."/>
            <person name="Copeland A."/>
            <person name="Tice H."/>
            <person name="Cheng J.F."/>
            <person name="Lucas S."/>
            <person name="Han C."/>
            <person name="Goodwin L."/>
            <person name="Pitluck S."/>
            <person name="Ivanova N."/>
            <person name="Ovchinikova G."/>
            <person name="Pati A."/>
            <person name="Chen A."/>
            <person name="Palaniappan K."/>
            <person name="Mavromatis K."/>
            <person name="Liolios K."/>
            <person name="Brettin T."/>
            <person name="Fiebig A."/>
            <person name="Rohde M."/>
            <person name="Abt B."/>
            <person name="Goker M."/>
            <person name="Detter J.C."/>
            <person name="Woyke T."/>
            <person name="Bristow J."/>
            <person name="Eisen J.A."/>
            <person name="Markowitz V."/>
            <person name="Hugenholtz P."/>
            <person name="Kyrpides N.C."/>
            <person name="Klenk H.P."/>
            <person name="Lapidus A."/>
        </authorList>
    </citation>
    <scope>NUCLEOTIDE SEQUENCE [LARGE SCALE GENOMIC DNA]</scope>
    <source>
        <strain evidence="2">DSM 44963</strain>
    </source>
</reference>
<dbReference type="RefSeq" id="WP_007905336.1">
    <property type="nucleotide sequence ID" value="NZ_ADVG01000001.1"/>
</dbReference>
<dbReference type="EMBL" id="ADVG01000001">
    <property type="protein sequence ID" value="EFH89028.1"/>
    <property type="molecule type" value="Genomic_DNA"/>
</dbReference>
<evidence type="ECO:0000313" key="1">
    <source>
        <dbReference type="EMBL" id="EFH89028.1"/>
    </source>
</evidence>
<comment type="caution">
    <text evidence="1">The sequence shown here is derived from an EMBL/GenBank/DDBJ whole genome shotgun (WGS) entry which is preliminary data.</text>
</comment>
<keyword evidence="2" id="KW-1185">Reference proteome</keyword>
<sequence length="431" mass="48385">MIPNACIQVHTSPVDRPSVPIWFAEVVIIVQHLAANGLLDVFAHEVRLVRGRFDSYEPIDFLALLIGYAISGERTLADFFERIEPFETEFMALFGRRCLPHRSSLSRFLADVDRPCLETFRALFQHHAFTDGWTLESIGGLWDRQGHRCIVFDVDATRQAARQRALPCGPELPATRRRLDAVCAPGYKGRKRGEVVRTRTTALQMHTRQWIGTYSGKGNGDYRDELASALQAITSYVKTFALTSEVALVRLDGQYGDAAVIAQIILAGVHLVTRGRGYQILEHPQIQGVLVHAPTANMTSINTGEVVELFDGGWLQPGEDFPQVRVIVVRHQAPAPEKSISVGKRINEWVYELFMTTLDVERFLVEDVLDLYHGRGAFEAVLADEDVENDPDRWCCYSECGRSPLANRVPMDMEPSARARTWHAGTTNARN</sequence>
<evidence type="ECO:0008006" key="3">
    <source>
        <dbReference type="Google" id="ProtNLM"/>
    </source>
</evidence>
<evidence type="ECO:0000313" key="2">
    <source>
        <dbReference type="Proteomes" id="UP000004508"/>
    </source>
</evidence>
<dbReference type="InParanoid" id="D6THM3"/>
<gene>
    <name evidence="1" type="ORF">Krac_10551</name>
</gene>
<dbReference type="Proteomes" id="UP000004508">
    <property type="component" value="Unassembled WGS sequence"/>
</dbReference>